<reference evidence="7 8" key="1">
    <citation type="journal article" date="2023" name="Nat. Commun.">
        <title>Origin of minicircular mitochondrial genomes in red algae.</title>
        <authorList>
            <person name="Lee Y."/>
            <person name="Cho C.H."/>
            <person name="Lee Y.M."/>
            <person name="Park S.I."/>
            <person name="Yang J.H."/>
            <person name="West J.A."/>
            <person name="Bhattacharya D."/>
            <person name="Yoon H.S."/>
        </authorList>
    </citation>
    <scope>NUCLEOTIDE SEQUENCE [LARGE SCALE GENOMIC DNA]</scope>
    <source>
        <strain evidence="7 8">CCMP1338</strain>
        <tissue evidence="7">Whole cell</tissue>
    </source>
</reference>
<dbReference type="GO" id="GO:0006364">
    <property type="term" value="P:rRNA processing"/>
    <property type="evidence" value="ECO:0007669"/>
    <property type="project" value="TreeGrafter"/>
</dbReference>
<dbReference type="InterPro" id="IPR043141">
    <property type="entry name" value="Ribosomal_uL10-like_sf"/>
</dbReference>
<protein>
    <recommendedName>
        <fullName evidence="5">Ribosome assembly factor mrt4</fullName>
    </recommendedName>
</protein>
<dbReference type="PANTHER" id="PTHR45841:SF1">
    <property type="entry name" value="MRNA TURNOVER PROTEIN 4 HOMOLOG"/>
    <property type="match status" value="1"/>
</dbReference>
<evidence type="ECO:0000256" key="3">
    <source>
        <dbReference type="ARBA" id="ARBA00022490"/>
    </source>
</evidence>
<evidence type="ECO:0000313" key="7">
    <source>
        <dbReference type="EMBL" id="KAJ8901744.1"/>
    </source>
</evidence>
<dbReference type="InterPro" id="IPR051742">
    <property type="entry name" value="Ribosome_Assembly_uL10"/>
</dbReference>
<comment type="similarity">
    <text evidence="2 5">Belongs to the universal ribosomal protein uL10 family.</text>
</comment>
<comment type="function">
    <text evidence="1 5">Component of the ribosome assembly machinery. Nuclear paralog of the ribosomal protein P0, it binds pre-60S subunits at an early stage of assembly in the nucleolus, and is replaced by P0 in cytoplasmic pre-60S subunits and mature 80S ribosomes.</text>
</comment>
<evidence type="ECO:0000313" key="8">
    <source>
        <dbReference type="Proteomes" id="UP001157974"/>
    </source>
</evidence>
<keyword evidence="3 5" id="KW-0963">Cytoplasm</keyword>
<evidence type="ECO:0000256" key="2">
    <source>
        <dbReference type="ARBA" id="ARBA00008889"/>
    </source>
</evidence>
<dbReference type="InterPro" id="IPR043164">
    <property type="entry name" value="Ribosomal_uL10-like_insert_sf"/>
</dbReference>
<dbReference type="GO" id="GO:0030687">
    <property type="term" value="C:preribosome, large subunit precursor"/>
    <property type="evidence" value="ECO:0007669"/>
    <property type="project" value="TreeGrafter"/>
</dbReference>
<dbReference type="GO" id="GO:0005737">
    <property type="term" value="C:cytoplasm"/>
    <property type="evidence" value="ECO:0007669"/>
    <property type="project" value="UniProtKB-SubCell"/>
</dbReference>
<accession>A0AAV8UGX7</accession>
<dbReference type="CDD" id="cd05796">
    <property type="entry name" value="Ribosomal_P0_like"/>
    <property type="match status" value="1"/>
</dbReference>
<dbReference type="InterPro" id="IPR001790">
    <property type="entry name" value="Ribosomal_uL10"/>
</dbReference>
<dbReference type="GO" id="GO:0000956">
    <property type="term" value="P:nuclear-transcribed mRNA catabolic process"/>
    <property type="evidence" value="ECO:0007669"/>
    <property type="project" value="TreeGrafter"/>
</dbReference>
<comment type="subcellular location">
    <subcellularLocation>
        <location evidence="5">Cytoplasm</location>
    </subcellularLocation>
    <subcellularLocation>
        <location evidence="5">Nucleus</location>
        <location evidence="5">Nucleolus</location>
    </subcellularLocation>
</comment>
<name>A0AAV8UGX7_9RHOD</name>
<dbReference type="Gene3D" id="3.30.70.1730">
    <property type="match status" value="1"/>
</dbReference>
<dbReference type="InterPro" id="IPR033867">
    <property type="entry name" value="Mrt4"/>
</dbReference>
<dbReference type="PANTHER" id="PTHR45841">
    <property type="entry name" value="MRNA TURNOVER PROTEIN 4 MRTO4"/>
    <property type="match status" value="1"/>
</dbReference>
<dbReference type="Proteomes" id="UP001157974">
    <property type="component" value="Unassembled WGS sequence"/>
</dbReference>
<evidence type="ECO:0000256" key="4">
    <source>
        <dbReference type="ARBA" id="ARBA00023242"/>
    </source>
</evidence>
<dbReference type="Pfam" id="PF00466">
    <property type="entry name" value="Ribosomal_L10"/>
    <property type="match status" value="1"/>
</dbReference>
<keyword evidence="8" id="KW-1185">Reference proteome</keyword>
<keyword evidence="4 5" id="KW-0539">Nucleus</keyword>
<dbReference type="Pfam" id="PF17777">
    <property type="entry name" value="RL10P_insert"/>
    <property type="match status" value="1"/>
</dbReference>
<dbReference type="SUPFAM" id="SSF160369">
    <property type="entry name" value="Ribosomal protein L10-like"/>
    <property type="match status" value="1"/>
</dbReference>
<evidence type="ECO:0000256" key="1">
    <source>
        <dbReference type="ARBA" id="ARBA00004046"/>
    </source>
</evidence>
<comment type="subunit">
    <text evidence="5">Associates with the pre-60S ribosomal particle.</text>
</comment>
<keyword evidence="5" id="KW-0690">Ribosome biogenesis</keyword>
<evidence type="ECO:0000259" key="6">
    <source>
        <dbReference type="Pfam" id="PF17777"/>
    </source>
</evidence>
<feature type="domain" description="Large ribosomal subunit protein uL10-like insertion" evidence="6">
    <location>
        <begin position="127"/>
        <end position="196"/>
    </location>
</feature>
<organism evidence="7 8">
    <name type="scientific">Rhodosorus marinus</name>
    <dbReference type="NCBI Taxonomy" id="101924"/>
    <lineage>
        <taxon>Eukaryota</taxon>
        <taxon>Rhodophyta</taxon>
        <taxon>Stylonematophyceae</taxon>
        <taxon>Stylonematales</taxon>
        <taxon>Stylonemataceae</taxon>
        <taxon>Rhodosorus</taxon>
    </lineage>
</organism>
<dbReference type="EMBL" id="JAMWBK010000010">
    <property type="protein sequence ID" value="KAJ8901744.1"/>
    <property type="molecule type" value="Genomic_DNA"/>
</dbReference>
<gene>
    <name evidence="7" type="ORF">NDN08_003950</name>
</gene>
<dbReference type="GO" id="GO:0000027">
    <property type="term" value="P:ribosomal large subunit assembly"/>
    <property type="evidence" value="ECO:0007669"/>
    <property type="project" value="InterPro"/>
</dbReference>
<dbReference type="GO" id="GO:0005730">
    <property type="term" value="C:nucleolus"/>
    <property type="evidence" value="ECO:0007669"/>
    <property type="project" value="UniProtKB-SubCell"/>
</dbReference>
<proteinExistence type="inferred from homology"/>
<dbReference type="InterPro" id="IPR040637">
    <property type="entry name" value="Ribosomal_uL10-like_insert"/>
</dbReference>
<sequence length="220" mass="24745">MPRSKRDRRVTLAKAGKKVLTRDVKSKIVDEIRGAVDRYGNAYVLEIENSRNELLNNARSVFKNSKFYFGRNQICKVALGVDTSSEYADGISEIGKHLSGQTCLLFTDRDFETVKSDLQSCEDTTFARSGFVSSEKVVIEKGKLEEFKVSQEAHLRELGLPVSIVKGDVVLLADYTVCTEGETLTPEKAKLLEHRGIQMAVFKLTPICCWKKDEGFELLR</sequence>
<dbReference type="GO" id="GO:0003723">
    <property type="term" value="F:RNA binding"/>
    <property type="evidence" value="ECO:0007669"/>
    <property type="project" value="TreeGrafter"/>
</dbReference>
<comment type="caution">
    <text evidence="7">The sequence shown here is derived from an EMBL/GenBank/DDBJ whole genome shotgun (WGS) entry which is preliminary data.</text>
</comment>
<dbReference type="Gene3D" id="3.90.105.20">
    <property type="match status" value="1"/>
</dbReference>
<dbReference type="AlphaFoldDB" id="A0AAV8UGX7"/>
<evidence type="ECO:0000256" key="5">
    <source>
        <dbReference type="RuleBase" id="RU364039"/>
    </source>
</evidence>